<dbReference type="STRING" id="479433.Caci_0527"/>
<dbReference type="PANTHER" id="PTHR11487:SF0">
    <property type="entry name" value="S-ACYL FATTY ACID SYNTHASE THIOESTERASE, MEDIUM CHAIN"/>
    <property type="match status" value="1"/>
</dbReference>
<dbReference type="InterPro" id="IPR012223">
    <property type="entry name" value="TEII"/>
</dbReference>
<reference evidence="3 4" key="1">
    <citation type="journal article" date="2009" name="Stand. Genomic Sci.">
        <title>Complete genome sequence of Catenulispora acidiphila type strain (ID 139908).</title>
        <authorList>
            <person name="Copeland A."/>
            <person name="Lapidus A."/>
            <person name="Glavina Del Rio T."/>
            <person name="Nolan M."/>
            <person name="Lucas S."/>
            <person name="Chen F."/>
            <person name="Tice H."/>
            <person name="Cheng J.F."/>
            <person name="Bruce D."/>
            <person name="Goodwin L."/>
            <person name="Pitluck S."/>
            <person name="Mikhailova N."/>
            <person name="Pati A."/>
            <person name="Ivanova N."/>
            <person name="Mavromatis K."/>
            <person name="Chen A."/>
            <person name="Palaniappan K."/>
            <person name="Chain P."/>
            <person name="Land M."/>
            <person name="Hauser L."/>
            <person name="Chang Y.J."/>
            <person name="Jeffries C.D."/>
            <person name="Chertkov O."/>
            <person name="Brettin T."/>
            <person name="Detter J.C."/>
            <person name="Han C."/>
            <person name="Ali Z."/>
            <person name="Tindall B.J."/>
            <person name="Goker M."/>
            <person name="Bristow J."/>
            <person name="Eisen J.A."/>
            <person name="Markowitz V."/>
            <person name="Hugenholtz P."/>
            <person name="Kyrpides N.C."/>
            <person name="Klenk H.P."/>
        </authorList>
    </citation>
    <scope>NUCLEOTIDE SEQUENCE [LARGE SCALE GENOMIC DNA]</scope>
    <source>
        <strain evidence="4">DSM 44928 / JCM 14897 / NBRC 102108 / NRRL B-24433 / ID139908</strain>
    </source>
</reference>
<dbReference type="OrthoDB" id="8480037at2"/>
<dbReference type="KEGG" id="cai:Caci_0527"/>
<name>C7PXB9_CATAD</name>
<sequence>MTGAHSDKVGGGTVGGPRPAEPELRLFLFHHAGGSSSVFEGWESRFPAGWDVRALDAPGRGAARSAKPCTTVEELAGYFRDHLSLSFDRPFSFFGHSMGAMVAYELARRLQAEGGPQPNWVGLSACRAPGQPAARGQHGLSNEDLRAWLAAAGGTDQLVLHHPLIWKMLEPLLRADLRVVDSWQPTVDAVPLRGALSVFGAQDDRVLAHEKLIGWQPFTEHYVASRLFRGGHFYLQRQADLIIRWIVADISGSRRVCATPWTSPAKTR</sequence>
<dbReference type="EMBL" id="CP001700">
    <property type="protein sequence ID" value="ACU69470.1"/>
    <property type="molecule type" value="Genomic_DNA"/>
</dbReference>
<dbReference type="InterPro" id="IPR029058">
    <property type="entry name" value="AB_hydrolase_fold"/>
</dbReference>
<gene>
    <name evidence="3" type="ordered locus">Caci_0527</name>
</gene>
<feature type="domain" description="Thioesterase" evidence="2">
    <location>
        <begin position="25"/>
        <end position="246"/>
    </location>
</feature>
<comment type="similarity">
    <text evidence="1">Belongs to the thioesterase family.</text>
</comment>
<proteinExistence type="inferred from homology"/>
<dbReference type="InterPro" id="IPR001031">
    <property type="entry name" value="Thioesterase"/>
</dbReference>
<dbReference type="Proteomes" id="UP000000851">
    <property type="component" value="Chromosome"/>
</dbReference>
<keyword evidence="4" id="KW-1185">Reference proteome</keyword>
<dbReference type="PANTHER" id="PTHR11487">
    <property type="entry name" value="THIOESTERASE"/>
    <property type="match status" value="1"/>
</dbReference>
<dbReference type="eggNOG" id="COG3208">
    <property type="taxonomic scope" value="Bacteria"/>
</dbReference>
<organism evidence="3 4">
    <name type="scientific">Catenulispora acidiphila (strain DSM 44928 / JCM 14897 / NBRC 102108 / NRRL B-24433 / ID139908)</name>
    <dbReference type="NCBI Taxonomy" id="479433"/>
    <lineage>
        <taxon>Bacteria</taxon>
        <taxon>Bacillati</taxon>
        <taxon>Actinomycetota</taxon>
        <taxon>Actinomycetes</taxon>
        <taxon>Catenulisporales</taxon>
        <taxon>Catenulisporaceae</taxon>
        <taxon>Catenulispora</taxon>
    </lineage>
</organism>
<evidence type="ECO:0000256" key="1">
    <source>
        <dbReference type="ARBA" id="ARBA00007169"/>
    </source>
</evidence>
<dbReference type="Pfam" id="PF00975">
    <property type="entry name" value="Thioesterase"/>
    <property type="match status" value="1"/>
</dbReference>
<protein>
    <submittedName>
        <fullName evidence="3">Thioesterase</fullName>
    </submittedName>
</protein>
<dbReference type="Gene3D" id="3.40.50.1820">
    <property type="entry name" value="alpha/beta hydrolase"/>
    <property type="match status" value="1"/>
</dbReference>
<evidence type="ECO:0000313" key="3">
    <source>
        <dbReference type="EMBL" id="ACU69470.1"/>
    </source>
</evidence>
<evidence type="ECO:0000313" key="4">
    <source>
        <dbReference type="Proteomes" id="UP000000851"/>
    </source>
</evidence>
<dbReference type="InParanoid" id="C7PXB9"/>
<accession>C7PXB9</accession>
<evidence type="ECO:0000259" key="2">
    <source>
        <dbReference type="Pfam" id="PF00975"/>
    </source>
</evidence>
<dbReference type="AlphaFoldDB" id="C7PXB9"/>
<dbReference type="SUPFAM" id="SSF53474">
    <property type="entry name" value="alpha/beta-Hydrolases"/>
    <property type="match status" value="1"/>
</dbReference>
<dbReference type="RefSeq" id="WP_012784765.1">
    <property type="nucleotide sequence ID" value="NC_013131.1"/>
</dbReference>
<dbReference type="GO" id="GO:0008610">
    <property type="term" value="P:lipid biosynthetic process"/>
    <property type="evidence" value="ECO:0007669"/>
    <property type="project" value="TreeGrafter"/>
</dbReference>
<dbReference type="HOGENOM" id="CLU_070456_1_2_11"/>